<evidence type="ECO:0000313" key="2">
    <source>
        <dbReference type="Proteomes" id="UP000318437"/>
    </source>
</evidence>
<comment type="caution">
    <text evidence="1">The sequence shown here is derived from an EMBL/GenBank/DDBJ whole genome shotgun (WGS) entry which is preliminary data.</text>
</comment>
<accession>A0A5C6CYG6</accession>
<keyword evidence="2" id="KW-1185">Reference proteome</keyword>
<evidence type="ECO:0000313" key="1">
    <source>
        <dbReference type="EMBL" id="TWU28624.1"/>
    </source>
</evidence>
<proteinExistence type="predicted"/>
<dbReference type="EMBL" id="SJPS01000002">
    <property type="protein sequence ID" value="TWU28624.1"/>
    <property type="molecule type" value="Genomic_DNA"/>
</dbReference>
<protein>
    <submittedName>
        <fullName evidence="1">Uncharacterized protein</fullName>
    </submittedName>
</protein>
<dbReference type="AlphaFoldDB" id="A0A5C6CYG6"/>
<reference evidence="1 2" key="1">
    <citation type="submission" date="2019-02" db="EMBL/GenBank/DDBJ databases">
        <title>Deep-cultivation of Planctomycetes and their phenomic and genomic characterization uncovers novel biology.</title>
        <authorList>
            <person name="Wiegand S."/>
            <person name="Jogler M."/>
            <person name="Boedeker C."/>
            <person name="Pinto D."/>
            <person name="Vollmers J."/>
            <person name="Rivas-Marin E."/>
            <person name="Kohn T."/>
            <person name="Peeters S.H."/>
            <person name="Heuer A."/>
            <person name="Rast P."/>
            <person name="Oberbeckmann S."/>
            <person name="Bunk B."/>
            <person name="Jeske O."/>
            <person name="Meyerdierks A."/>
            <person name="Storesund J.E."/>
            <person name="Kallscheuer N."/>
            <person name="Luecker S."/>
            <person name="Lage O.M."/>
            <person name="Pohl T."/>
            <person name="Merkel B.J."/>
            <person name="Hornburger P."/>
            <person name="Mueller R.-W."/>
            <person name="Bruemmer F."/>
            <person name="Labrenz M."/>
            <person name="Spormann A.M."/>
            <person name="Op Den Camp H."/>
            <person name="Overmann J."/>
            <person name="Amann R."/>
            <person name="Jetten M.S.M."/>
            <person name="Mascher T."/>
            <person name="Medema M.H."/>
            <person name="Devos D.P."/>
            <person name="Kaster A.-K."/>
            <person name="Ovreas L."/>
            <person name="Rohde M."/>
            <person name="Galperin M.Y."/>
            <person name="Jogler C."/>
        </authorList>
    </citation>
    <scope>NUCLEOTIDE SEQUENCE [LARGE SCALE GENOMIC DNA]</scope>
    <source>
        <strain evidence="1 2">Pla144</strain>
    </source>
</reference>
<name>A0A5C6CYG6_9BACT</name>
<sequence>MVTSDGGKLKKLVEFVHGRTYISGEQIKKLQRALPNCQIDSTYCYCPE</sequence>
<gene>
    <name evidence="1" type="ORF">Pla144_19160</name>
</gene>
<dbReference type="Proteomes" id="UP000318437">
    <property type="component" value="Unassembled WGS sequence"/>
</dbReference>
<organism evidence="1 2">
    <name type="scientific">Bythopirellula polymerisocia</name>
    <dbReference type="NCBI Taxonomy" id="2528003"/>
    <lineage>
        <taxon>Bacteria</taxon>
        <taxon>Pseudomonadati</taxon>
        <taxon>Planctomycetota</taxon>
        <taxon>Planctomycetia</taxon>
        <taxon>Pirellulales</taxon>
        <taxon>Lacipirellulaceae</taxon>
        <taxon>Bythopirellula</taxon>
    </lineage>
</organism>